<name>A0AAD7G4U9_MYCRO</name>
<proteinExistence type="predicted"/>
<gene>
    <name evidence="1" type="ORF">B0H17DRAFT_1145245</name>
</gene>
<accession>A0AAD7G4U9</accession>
<comment type="caution">
    <text evidence="1">The sequence shown here is derived from an EMBL/GenBank/DDBJ whole genome shotgun (WGS) entry which is preliminary data.</text>
</comment>
<dbReference type="AlphaFoldDB" id="A0AAD7G4U9"/>
<dbReference type="Proteomes" id="UP001221757">
    <property type="component" value="Unassembled WGS sequence"/>
</dbReference>
<evidence type="ECO:0000313" key="2">
    <source>
        <dbReference type="Proteomes" id="UP001221757"/>
    </source>
</evidence>
<protein>
    <submittedName>
        <fullName evidence="1">Uncharacterized protein</fullName>
    </submittedName>
</protein>
<reference evidence="1" key="1">
    <citation type="submission" date="2023-03" db="EMBL/GenBank/DDBJ databases">
        <title>Massive genome expansion in bonnet fungi (Mycena s.s.) driven by repeated elements and novel gene families across ecological guilds.</title>
        <authorList>
            <consortium name="Lawrence Berkeley National Laboratory"/>
            <person name="Harder C.B."/>
            <person name="Miyauchi S."/>
            <person name="Viragh M."/>
            <person name="Kuo A."/>
            <person name="Thoen E."/>
            <person name="Andreopoulos B."/>
            <person name="Lu D."/>
            <person name="Skrede I."/>
            <person name="Drula E."/>
            <person name="Henrissat B."/>
            <person name="Morin E."/>
            <person name="Kohler A."/>
            <person name="Barry K."/>
            <person name="LaButti K."/>
            <person name="Morin E."/>
            <person name="Salamov A."/>
            <person name="Lipzen A."/>
            <person name="Mereny Z."/>
            <person name="Hegedus B."/>
            <person name="Baldrian P."/>
            <person name="Stursova M."/>
            <person name="Weitz H."/>
            <person name="Taylor A."/>
            <person name="Grigoriev I.V."/>
            <person name="Nagy L.G."/>
            <person name="Martin F."/>
            <person name="Kauserud H."/>
        </authorList>
    </citation>
    <scope>NUCLEOTIDE SEQUENCE</scope>
    <source>
        <strain evidence="1">CBHHK067</strain>
    </source>
</reference>
<dbReference type="EMBL" id="JARKIE010000267">
    <property type="protein sequence ID" value="KAJ7659867.1"/>
    <property type="molecule type" value="Genomic_DNA"/>
</dbReference>
<sequence length="207" mass="23183">MCHVIAETDRAREAASVLPLSLRWDRFKIKLNALELEHAELGKVLRQPVCDRSCFLRATVSRCSAPRGQAHPLAPSVYNNIADLRSDCRDWGSSLRSFQWVPPAQPMSAFRDLGRPTFTCHDFSTRSNASARWETWLAERCSSFGHLLPTAKQNTAQELCCTADFNHGRSRALPPSGPMFTFAADFWSLPQPGMSVEQLRAVEFGSD</sequence>
<evidence type="ECO:0000313" key="1">
    <source>
        <dbReference type="EMBL" id="KAJ7659867.1"/>
    </source>
</evidence>
<organism evidence="1 2">
    <name type="scientific">Mycena rosella</name>
    <name type="common">Pink bonnet</name>
    <name type="synonym">Agaricus rosellus</name>
    <dbReference type="NCBI Taxonomy" id="1033263"/>
    <lineage>
        <taxon>Eukaryota</taxon>
        <taxon>Fungi</taxon>
        <taxon>Dikarya</taxon>
        <taxon>Basidiomycota</taxon>
        <taxon>Agaricomycotina</taxon>
        <taxon>Agaricomycetes</taxon>
        <taxon>Agaricomycetidae</taxon>
        <taxon>Agaricales</taxon>
        <taxon>Marasmiineae</taxon>
        <taxon>Mycenaceae</taxon>
        <taxon>Mycena</taxon>
    </lineage>
</organism>
<keyword evidence="2" id="KW-1185">Reference proteome</keyword>